<dbReference type="PROSITE" id="PS51710">
    <property type="entry name" value="G_OBG"/>
    <property type="match status" value="1"/>
</dbReference>
<dbReference type="InterPro" id="IPR041706">
    <property type="entry name" value="YchF_N"/>
</dbReference>
<protein>
    <recommendedName>
        <fullName evidence="6">Ribosome-binding ATPase YchF</fullName>
    </recommendedName>
</protein>
<dbReference type="PANTHER" id="PTHR23305:SF18">
    <property type="entry name" value="OBG-TYPE G DOMAIN-CONTAINING PROTEIN"/>
    <property type="match status" value="1"/>
</dbReference>
<dbReference type="CDD" id="cd04867">
    <property type="entry name" value="TGS_YchF_OLA1"/>
    <property type="match status" value="1"/>
</dbReference>
<accession>A0ABT2Y5X2</accession>
<dbReference type="SUPFAM" id="SSF81271">
    <property type="entry name" value="TGS-like"/>
    <property type="match status" value="1"/>
</dbReference>
<keyword evidence="4 6" id="KW-0067">ATP-binding</keyword>
<keyword evidence="2" id="KW-0479">Metal-binding</keyword>
<feature type="domain" description="OBG-type G" evidence="7">
    <location>
        <begin position="3"/>
        <end position="260"/>
    </location>
</feature>
<evidence type="ECO:0000259" key="8">
    <source>
        <dbReference type="PROSITE" id="PS51880"/>
    </source>
</evidence>
<name>A0ABT2Y5X2_9MOLU</name>
<gene>
    <name evidence="6 9" type="primary">ychF</name>
    <name evidence="9" type="ORF">N7548_04740</name>
</gene>
<dbReference type="Pfam" id="PF06071">
    <property type="entry name" value="YchF-GTPase_C"/>
    <property type="match status" value="1"/>
</dbReference>
<dbReference type="InterPro" id="IPR006073">
    <property type="entry name" value="GTP-bd"/>
</dbReference>
<dbReference type="PRINTS" id="PR00326">
    <property type="entry name" value="GTP1OBG"/>
</dbReference>
<dbReference type="EMBL" id="JAOVQM010000003">
    <property type="protein sequence ID" value="MCV2232130.1"/>
    <property type="molecule type" value="Genomic_DNA"/>
</dbReference>
<evidence type="ECO:0000256" key="1">
    <source>
        <dbReference type="ARBA" id="ARBA00001946"/>
    </source>
</evidence>
<evidence type="ECO:0000256" key="5">
    <source>
        <dbReference type="ARBA" id="ARBA00022842"/>
    </source>
</evidence>
<keyword evidence="10" id="KW-1185">Reference proteome</keyword>
<dbReference type="HAMAP" id="MF_00944">
    <property type="entry name" value="YchF_OLA1_ATPase"/>
    <property type="match status" value="1"/>
</dbReference>
<dbReference type="InterPro" id="IPR012675">
    <property type="entry name" value="Beta-grasp_dom_sf"/>
</dbReference>
<dbReference type="PIRSF" id="PIRSF006641">
    <property type="entry name" value="CHP00092"/>
    <property type="match status" value="1"/>
</dbReference>
<proteinExistence type="inferred from homology"/>
<feature type="domain" description="TGS" evidence="8">
    <location>
        <begin position="282"/>
        <end position="365"/>
    </location>
</feature>
<evidence type="ECO:0000256" key="3">
    <source>
        <dbReference type="ARBA" id="ARBA00022741"/>
    </source>
</evidence>
<evidence type="ECO:0000256" key="2">
    <source>
        <dbReference type="ARBA" id="ARBA00022723"/>
    </source>
</evidence>
<dbReference type="NCBIfam" id="TIGR00092">
    <property type="entry name" value="redox-regulated ATPase YchF"/>
    <property type="match status" value="1"/>
</dbReference>
<dbReference type="SUPFAM" id="SSF52540">
    <property type="entry name" value="P-loop containing nucleoside triphosphate hydrolases"/>
    <property type="match status" value="1"/>
</dbReference>
<comment type="function">
    <text evidence="6">ATPase that binds to both the 70S ribosome and the 50S ribosomal subunit in a nucleotide-independent manner.</text>
</comment>
<dbReference type="Gene3D" id="1.10.150.300">
    <property type="entry name" value="TGS-like domain"/>
    <property type="match status" value="1"/>
</dbReference>
<dbReference type="Gene3D" id="3.40.50.300">
    <property type="entry name" value="P-loop containing nucleotide triphosphate hydrolases"/>
    <property type="match status" value="1"/>
</dbReference>
<comment type="similarity">
    <text evidence="6">Belongs to the TRAFAC class OBG-HflX-like GTPase superfamily. OBG GTPase family. YchF/OLA1 subfamily.</text>
</comment>
<dbReference type="InterPro" id="IPR027417">
    <property type="entry name" value="P-loop_NTPase"/>
</dbReference>
<keyword evidence="3 6" id="KW-0547">Nucleotide-binding</keyword>
<dbReference type="InterPro" id="IPR012676">
    <property type="entry name" value="TGS-like"/>
</dbReference>
<dbReference type="InterPro" id="IPR013029">
    <property type="entry name" value="YchF_C"/>
</dbReference>
<evidence type="ECO:0000313" key="9">
    <source>
        <dbReference type="EMBL" id="MCV2232130.1"/>
    </source>
</evidence>
<reference evidence="9" key="1">
    <citation type="submission" date="2022-09" db="EMBL/GenBank/DDBJ databases">
        <title>Novel Mycoplasma species identified in domestic and wild animals.</title>
        <authorList>
            <person name="Volokhov D.V."/>
            <person name="Furtak V.A."/>
            <person name="Zagorodnyaya T.A."/>
        </authorList>
    </citation>
    <scope>NUCLEOTIDE SEQUENCE</scope>
    <source>
        <strain evidence="9">Oakley</strain>
    </source>
</reference>
<dbReference type="PANTHER" id="PTHR23305">
    <property type="entry name" value="OBG GTPASE FAMILY"/>
    <property type="match status" value="1"/>
</dbReference>
<dbReference type="Pfam" id="PF01926">
    <property type="entry name" value="MMR_HSR1"/>
    <property type="match status" value="1"/>
</dbReference>
<evidence type="ECO:0000313" key="10">
    <source>
        <dbReference type="Proteomes" id="UP001177160"/>
    </source>
</evidence>
<dbReference type="InterPro" id="IPR004095">
    <property type="entry name" value="TGS"/>
</dbReference>
<feature type="binding site" evidence="6">
    <location>
        <begin position="12"/>
        <end position="17"/>
    </location>
    <ligand>
        <name>ATP</name>
        <dbReference type="ChEBI" id="CHEBI:30616"/>
    </ligand>
</feature>
<evidence type="ECO:0000256" key="6">
    <source>
        <dbReference type="HAMAP-Rule" id="MF_00944"/>
    </source>
</evidence>
<dbReference type="RefSeq" id="WP_263608524.1">
    <property type="nucleotide sequence ID" value="NZ_JAOVQM010000003.1"/>
</dbReference>
<keyword evidence="5" id="KW-0460">Magnesium</keyword>
<dbReference type="Proteomes" id="UP001177160">
    <property type="component" value="Unassembled WGS sequence"/>
</dbReference>
<dbReference type="InterPro" id="IPR031167">
    <property type="entry name" value="G_OBG"/>
</dbReference>
<dbReference type="Gene3D" id="3.10.20.30">
    <property type="match status" value="1"/>
</dbReference>
<evidence type="ECO:0000256" key="4">
    <source>
        <dbReference type="ARBA" id="ARBA00022840"/>
    </source>
</evidence>
<dbReference type="PROSITE" id="PS51880">
    <property type="entry name" value="TGS"/>
    <property type="match status" value="1"/>
</dbReference>
<organism evidence="9 10">
    <name type="scientific">Paracholeplasma manati</name>
    <dbReference type="NCBI Taxonomy" id="591373"/>
    <lineage>
        <taxon>Bacteria</taxon>
        <taxon>Bacillati</taxon>
        <taxon>Mycoplasmatota</taxon>
        <taxon>Mollicutes</taxon>
        <taxon>Acholeplasmatales</taxon>
        <taxon>Acholeplasmataceae</taxon>
        <taxon>Paracholeplasma</taxon>
    </lineage>
</organism>
<dbReference type="InterPro" id="IPR023192">
    <property type="entry name" value="TGS-like_dom_sf"/>
</dbReference>
<dbReference type="InterPro" id="IPR004396">
    <property type="entry name" value="ATPase_YchF/OLA1"/>
</dbReference>
<comment type="caution">
    <text evidence="9">The sequence shown here is derived from an EMBL/GenBank/DDBJ whole genome shotgun (WGS) entry which is preliminary data.</text>
</comment>
<comment type="cofactor">
    <cofactor evidence="1">
        <name>Mg(2+)</name>
        <dbReference type="ChEBI" id="CHEBI:18420"/>
    </cofactor>
</comment>
<evidence type="ECO:0000259" key="7">
    <source>
        <dbReference type="PROSITE" id="PS51710"/>
    </source>
</evidence>
<sequence>MMLRAGIVGLPNVGKSTLFNAITKSAALAANYPFATIDPNVGVVTLKDQRLDVLATMYKSGRIVPTTVEFIDIAGLVKGASKGEGLGNQFLSHIRDVDTICQVVRLFKDDNIIHVEGSVDPLRDIDIIQLELNIADYDTVMKRIPKIEKKAKTAGNPEEKEEFEVLSKIKQSLEDNVPIRLMDLSDNEKAIIKSYNFLSAKAMIYIANVSESEIRTIESNPVYQRLVEKGQQESADVVYISAQIESELAQLDDEEKEMFMAELGLHEAGLDQLIRTTYHRLGLETYFTAGPMEARAWTFRKGMTAPQCAGIIHSDFERGFIRAETVAYDDLIKHGSYLAAKEAGRVRQEGKDYLVKDGDVMLFKFNV</sequence>
<dbReference type="CDD" id="cd01900">
    <property type="entry name" value="YchF"/>
    <property type="match status" value="1"/>
</dbReference>